<reference evidence="1 3" key="2">
    <citation type="journal article" date="2017" name="BMC Genomics">
        <title>Genomic analysis of methanogenic archaea reveals a shift towards energy conservation.</title>
        <authorList>
            <person name="Gilmore S.P."/>
            <person name="Henske J.K."/>
            <person name="Sexton J.A."/>
            <person name="Solomon K.V."/>
            <person name="Seppala S."/>
            <person name="Yoo J.I."/>
            <person name="Huyett L.M."/>
            <person name="Pressman A."/>
            <person name="Cogan J.Z."/>
            <person name="Kivenson V."/>
            <person name="Peng X."/>
            <person name="Tan Y."/>
            <person name="Valentine D.L."/>
            <person name="O'Malley M.A."/>
        </authorList>
    </citation>
    <scope>NUCLEOTIDE SEQUENCE [LARGE SCALE GENOMIC DNA]</scope>
    <source>
        <strain evidence="1 3">1R-7</strain>
    </source>
</reference>
<gene>
    <name evidence="1" type="ORF">ASJ82_05980</name>
    <name evidence="2" type="ORF">MSCUN_06350</name>
</gene>
<evidence type="ECO:0000313" key="1">
    <source>
        <dbReference type="EMBL" id="PAV07217.1"/>
    </source>
</evidence>
<dbReference type="AlphaFoldDB" id="A0A2A2HCV6"/>
<evidence type="ECO:0000313" key="3">
    <source>
        <dbReference type="Proteomes" id="UP000217528"/>
    </source>
</evidence>
<dbReference type="Proteomes" id="UP000246004">
    <property type="component" value="Unassembled WGS sequence"/>
</dbReference>
<reference evidence="2 4" key="1">
    <citation type="submission" date="2016-04" db="EMBL/GenBank/DDBJ databases">
        <title>Genome sequence of Methanosphaera cuniculi DSM 4103.</title>
        <authorList>
            <person name="Poehlein A."/>
            <person name="Seedorf H."/>
            <person name="Daniel R."/>
        </authorList>
    </citation>
    <scope>NUCLEOTIDE SEQUENCE [LARGE SCALE GENOMIC DNA]</scope>
    <source>
        <strain evidence="2 4">DSM 4103</strain>
    </source>
</reference>
<dbReference type="OrthoDB" id="82367at2157"/>
<sequence length="290" mass="35120">MQLDDRWYELYTLLYGNTFNRILTLGNKKNGYINHNIRSLDQLQQEIDKHYPHKEFYISLYDYKTDTNLLKWDKIEKDKFEKYSIKDRIVLRFRDDTTIIQQETAELNEIQTYMFIRRSINLGQDKKMLKEVKTVYEAIENLFQIKALPVYNGYNEYCLYIFLDEEMQLENPSITLYYFYKFIEDYCDTKLLKYEKIEPFSQIITIPGTQNNSSRLYSKVFNIEDSYPDIIENASRKELLNDYKVYKYQRSPSLTTLLETMDKEITKRLSDHTDVKSFNLNELFHENRIS</sequence>
<dbReference type="EMBL" id="LWMS01000016">
    <property type="protein sequence ID" value="PWL08476.1"/>
    <property type="molecule type" value="Genomic_DNA"/>
</dbReference>
<organism evidence="1 3">
    <name type="scientific">Methanosphaera cuniculi</name>
    <dbReference type="NCBI Taxonomy" id="1077256"/>
    <lineage>
        <taxon>Archaea</taxon>
        <taxon>Methanobacteriati</taxon>
        <taxon>Methanobacteriota</taxon>
        <taxon>Methanomada group</taxon>
        <taxon>Methanobacteria</taxon>
        <taxon>Methanobacteriales</taxon>
        <taxon>Methanobacteriaceae</taxon>
        <taxon>Methanosphaera</taxon>
    </lineage>
</organism>
<proteinExistence type="predicted"/>
<name>A0A2A2HCV6_9EURY</name>
<protein>
    <submittedName>
        <fullName evidence="1">Uncharacterized protein</fullName>
    </submittedName>
</protein>
<keyword evidence="3" id="KW-1185">Reference proteome</keyword>
<dbReference type="Proteomes" id="UP000217528">
    <property type="component" value="Unassembled WGS sequence"/>
</dbReference>
<dbReference type="RefSeq" id="WP_095608884.1">
    <property type="nucleotide sequence ID" value="NZ_LMVN01000021.1"/>
</dbReference>
<evidence type="ECO:0000313" key="4">
    <source>
        <dbReference type="Proteomes" id="UP000246004"/>
    </source>
</evidence>
<evidence type="ECO:0000313" key="2">
    <source>
        <dbReference type="EMBL" id="PWL08476.1"/>
    </source>
</evidence>
<accession>A0A2A2HCV6</accession>
<comment type="caution">
    <text evidence="1">The sequence shown here is derived from an EMBL/GenBank/DDBJ whole genome shotgun (WGS) entry which is preliminary data.</text>
</comment>
<dbReference type="EMBL" id="LMVN01000021">
    <property type="protein sequence ID" value="PAV07217.1"/>
    <property type="molecule type" value="Genomic_DNA"/>
</dbReference>